<proteinExistence type="inferred from homology"/>
<feature type="compositionally biased region" description="Pro residues" evidence="4">
    <location>
        <begin position="1"/>
        <end position="12"/>
    </location>
</feature>
<dbReference type="EMBL" id="JANCPR020000021">
    <property type="protein sequence ID" value="MDJ1134523.1"/>
    <property type="molecule type" value="Genomic_DNA"/>
</dbReference>
<dbReference type="InterPro" id="IPR002941">
    <property type="entry name" value="DNA_methylase_N4/N6"/>
</dbReference>
<name>A0ABT6ZZL7_9ACTN</name>
<comment type="caution">
    <text evidence="6">The sequence shown here is derived from an EMBL/GenBank/DDBJ whole genome shotgun (WGS) entry which is preliminary data.</text>
</comment>
<keyword evidence="2" id="KW-0808">Transferase</keyword>
<dbReference type="Pfam" id="PF01555">
    <property type="entry name" value="N6_N4_Mtase"/>
    <property type="match status" value="1"/>
</dbReference>
<feature type="region of interest" description="Disordered" evidence="4">
    <location>
        <begin position="296"/>
        <end position="351"/>
    </location>
</feature>
<evidence type="ECO:0000256" key="4">
    <source>
        <dbReference type="SAM" id="MobiDB-lite"/>
    </source>
</evidence>
<dbReference type="GO" id="GO:0032259">
    <property type="term" value="P:methylation"/>
    <property type="evidence" value="ECO:0007669"/>
    <property type="project" value="UniProtKB-KW"/>
</dbReference>
<evidence type="ECO:0000313" key="7">
    <source>
        <dbReference type="Proteomes" id="UP001214441"/>
    </source>
</evidence>
<feature type="compositionally biased region" description="Polar residues" evidence="4">
    <location>
        <begin position="18"/>
        <end position="27"/>
    </location>
</feature>
<dbReference type="SUPFAM" id="SSF53335">
    <property type="entry name" value="S-adenosyl-L-methionine-dependent methyltransferases"/>
    <property type="match status" value="1"/>
</dbReference>
<keyword evidence="1 6" id="KW-0489">Methyltransferase</keyword>
<organism evidence="6 7">
    <name type="scientific">Streptomyces iconiensis</name>
    <dbReference type="NCBI Taxonomy" id="1384038"/>
    <lineage>
        <taxon>Bacteria</taxon>
        <taxon>Bacillati</taxon>
        <taxon>Actinomycetota</taxon>
        <taxon>Actinomycetes</taxon>
        <taxon>Kitasatosporales</taxon>
        <taxon>Streptomycetaceae</taxon>
        <taxon>Streptomyces</taxon>
    </lineage>
</organism>
<evidence type="ECO:0000259" key="5">
    <source>
        <dbReference type="Pfam" id="PF01555"/>
    </source>
</evidence>
<dbReference type="PANTHER" id="PTHR13370:SF3">
    <property type="entry name" value="TRNA (GUANINE(10)-N2)-METHYLTRANSFERASE HOMOLOG"/>
    <property type="match status" value="1"/>
</dbReference>
<dbReference type="InterPro" id="IPR001091">
    <property type="entry name" value="RM_Methyltransferase"/>
</dbReference>
<dbReference type="EC" id="2.1.1.-" evidence="3"/>
<keyword evidence="7" id="KW-1185">Reference proteome</keyword>
<dbReference type="InterPro" id="IPR029063">
    <property type="entry name" value="SAM-dependent_MTases_sf"/>
</dbReference>
<feature type="domain" description="DNA methylase N-4/N-6" evidence="5">
    <location>
        <begin position="18"/>
        <end position="98"/>
    </location>
</feature>
<feature type="compositionally biased region" description="Basic and acidic residues" evidence="4">
    <location>
        <begin position="318"/>
        <end position="331"/>
    </location>
</feature>
<accession>A0ABT6ZZL7</accession>
<evidence type="ECO:0000256" key="1">
    <source>
        <dbReference type="ARBA" id="ARBA00022603"/>
    </source>
</evidence>
<evidence type="ECO:0000313" key="6">
    <source>
        <dbReference type="EMBL" id="MDJ1134523.1"/>
    </source>
</evidence>
<dbReference type="GO" id="GO:0008168">
    <property type="term" value="F:methyltransferase activity"/>
    <property type="evidence" value="ECO:0007669"/>
    <property type="project" value="UniProtKB-KW"/>
</dbReference>
<dbReference type="Gene3D" id="3.40.50.150">
    <property type="entry name" value="Vaccinia Virus protein VP39"/>
    <property type="match status" value="2"/>
</dbReference>
<evidence type="ECO:0000256" key="2">
    <source>
        <dbReference type="ARBA" id="ARBA00022679"/>
    </source>
</evidence>
<feature type="region of interest" description="Disordered" evidence="4">
    <location>
        <begin position="1"/>
        <end position="40"/>
    </location>
</feature>
<dbReference type="PRINTS" id="PR00508">
    <property type="entry name" value="S21N4MTFRASE"/>
</dbReference>
<protein>
    <recommendedName>
        <fullName evidence="3">Methyltransferase</fullName>
        <ecNumber evidence="3">2.1.1.-</ecNumber>
    </recommendedName>
</protein>
<gene>
    <name evidence="6" type="ORF">NMN56_021670</name>
</gene>
<dbReference type="PANTHER" id="PTHR13370">
    <property type="entry name" value="RNA METHYLASE-RELATED"/>
    <property type="match status" value="1"/>
</dbReference>
<feature type="compositionally biased region" description="Low complexity" evidence="4">
    <location>
        <begin position="332"/>
        <end position="342"/>
    </location>
</feature>
<reference evidence="6 7" key="1">
    <citation type="submission" date="2023-05" db="EMBL/GenBank/DDBJ databases">
        <title>Streptantibioticus silvisoli sp. nov., acidotolerant actinomycetes 1 from pine litter.</title>
        <authorList>
            <person name="Swiecimska M."/>
            <person name="Golinska P."/>
            <person name="Sangal V."/>
            <person name="Wachnowicz B."/>
            <person name="Goodfellow M."/>
        </authorList>
    </citation>
    <scope>NUCLEOTIDE SEQUENCE [LARGE SCALE GENOMIC DNA]</scope>
    <source>
        <strain evidence="6 7">DSM 42109</strain>
    </source>
</reference>
<comment type="similarity">
    <text evidence="3">Belongs to the N(4)/N(6)-methyltransferase family.</text>
</comment>
<dbReference type="RefSeq" id="WP_274042045.1">
    <property type="nucleotide sequence ID" value="NZ_JANCPR020000021.1"/>
</dbReference>
<dbReference type="Proteomes" id="UP001214441">
    <property type="component" value="Unassembled WGS sequence"/>
</dbReference>
<sequence>MPEPAPASPDLPPAGLSVWNTAPTSAPHQRRARHYVPGSADHPAKMLPALAAHAIRTYSRPGELVMDPMCGIGTTLIEAQHLGRHALGIEYEARWAHLAALNAATAPHEGATGAGEVYWGDARHLTGLIPTTHHGRIALVLTSPPYGRSLHGQVRSTRESGTPGVTKRHYRYSNDPHNLAHAPTDQLLDAFTDILTACHAMLRPGGITVVVTRPWRDHGELIDLPTAVLGAGRRAGLIPIERNVALLAGIRDSRLVPRPSFFQLKYVRDARRCGTPLHLIVHEDVIVFRKLEHETANGRRGQPHRPASNSNDGYVHLPADHAPDRTHRSEPDTSPTSSATPSFPNGPPAPG</sequence>
<evidence type="ECO:0000256" key="3">
    <source>
        <dbReference type="RuleBase" id="RU362026"/>
    </source>
</evidence>